<dbReference type="WBParaSite" id="TCLT_0000763101-mRNA-1">
    <property type="protein sequence ID" value="TCLT_0000763101-mRNA-1"/>
    <property type="gene ID" value="TCLT_0000763101"/>
</dbReference>
<proteinExistence type="predicted"/>
<evidence type="ECO:0000313" key="3">
    <source>
        <dbReference type="WBParaSite" id="TCLT_0000763101-mRNA-1"/>
    </source>
</evidence>
<dbReference type="AlphaFoldDB" id="A0A0N5D3W1"/>
<reference evidence="1 2" key="2">
    <citation type="submission" date="2018-11" db="EMBL/GenBank/DDBJ databases">
        <authorList>
            <consortium name="Pathogen Informatics"/>
        </authorList>
    </citation>
    <scope>NUCLEOTIDE SEQUENCE [LARGE SCALE GENOMIC DNA]</scope>
</reference>
<dbReference type="EMBL" id="UYYF01004528">
    <property type="protein sequence ID" value="VDN05095.1"/>
    <property type="molecule type" value="Genomic_DNA"/>
</dbReference>
<evidence type="ECO:0000313" key="1">
    <source>
        <dbReference type="EMBL" id="VDN05095.1"/>
    </source>
</evidence>
<reference evidence="3" key="1">
    <citation type="submission" date="2017-02" db="UniProtKB">
        <authorList>
            <consortium name="WormBaseParasite"/>
        </authorList>
    </citation>
    <scope>IDENTIFICATION</scope>
</reference>
<gene>
    <name evidence="1" type="ORF">TCLT_LOCUS7620</name>
</gene>
<dbReference type="OMA" id="FIMNYTS"/>
<name>A0A0N5D3W1_THECL</name>
<keyword evidence="2" id="KW-1185">Reference proteome</keyword>
<sequence length="226" mass="26403">MSKRVKRERAFDLAHIESNLEQKRLHLQWQKLGIRYLDLHEKRCQHRCDHNLLLGHDMVQGHLAFGSIGLPAMIEEHDLKLFCHLNSQHSNCLHDCGFIVQFNANDFVCKKFYTQMINLMPCYKHALPTLRRVCGAQQCGPYTYVDKTIVGYAHRCRLLICDIKCTSDVLIQQCGNRFGQKAAQFLMNYTNQQVSFWMQDSNLRDTVPPSCSRLFCHKSDIRHCFL</sequence>
<accession>A0A0N5D3W1</accession>
<protein>
    <submittedName>
        <fullName evidence="3">SCP domain-containing protein</fullName>
    </submittedName>
</protein>
<dbReference type="OrthoDB" id="5868576at2759"/>
<evidence type="ECO:0000313" key="2">
    <source>
        <dbReference type="Proteomes" id="UP000276776"/>
    </source>
</evidence>
<dbReference type="Proteomes" id="UP000276776">
    <property type="component" value="Unassembled WGS sequence"/>
</dbReference>
<organism evidence="3">
    <name type="scientific">Thelazia callipaeda</name>
    <name type="common">Oriental eyeworm</name>
    <name type="synonym">Parasitic nematode</name>
    <dbReference type="NCBI Taxonomy" id="103827"/>
    <lineage>
        <taxon>Eukaryota</taxon>
        <taxon>Metazoa</taxon>
        <taxon>Ecdysozoa</taxon>
        <taxon>Nematoda</taxon>
        <taxon>Chromadorea</taxon>
        <taxon>Rhabditida</taxon>
        <taxon>Spirurina</taxon>
        <taxon>Spiruromorpha</taxon>
        <taxon>Thelazioidea</taxon>
        <taxon>Thelaziidae</taxon>
        <taxon>Thelazia</taxon>
    </lineage>
</organism>